<dbReference type="CDD" id="cd00090">
    <property type="entry name" value="HTH_ARSR"/>
    <property type="match status" value="1"/>
</dbReference>
<evidence type="ECO:0000256" key="1">
    <source>
        <dbReference type="ARBA" id="ARBA00023125"/>
    </source>
</evidence>
<dbReference type="KEGG" id="ppsc:EHS13_29385"/>
<dbReference type="GO" id="GO:0003677">
    <property type="term" value="F:DNA binding"/>
    <property type="evidence" value="ECO:0007669"/>
    <property type="project" value="UniProtKB-KW"/>
</dbReference>
<evidence type="ECO:0000259" key="2">
    <source>
        <dbReference type="PROSITE" id="PS50987"/>
    </source>
</evidence>
<dbReference type="RefSeq" id="WP_155703814.1">
    <property type="nucleotide sequence ID" value="NZ_CP034235.1"/>
</dbReference>
<dbReference type="SUPFAM" id="SSF46785">
    <property type="entry name" value="Winged helix' DNA-binding domain"/>
    <property type="match status" value="1"/>
</dbReference>
<dbReference type="PRINTS" id="PR00778">
    <property type="entry name" value="HTHARSR"/>
</dbReference>
<reference evidence="4" key="1">
    <citation type="submission" date="2018-11" db="EMBL/GenBank/DDBJ databases">
        <title>Complete genome sequence of Paenibacillus sp. ML311-T8.</title>
        <authorList>
            <person name="Nam Y.-D."/>
            <person name="Kang J."/>
            <person name="Chung W.-H."/>
            <person name="Park Y.S."/>
        </authorList>
    </citation>
    <scope>NUCLEOTIDE SEQUENCE [LARGE SCALE GENOMIC DNA]</scope>
    <source>
        <strain evidence="4">ML311-T8</strain>
    </source>
</reference>
<dbReference type="NCBIfam" id="NF033788">
    <property type="entry name" value="HTH_metalloreg"/>
    <property type="match status" value="1"/>
</dbReference>
<sequence length="104" mass="12005">MSAELIFNALGDPLRRKLMETLAENSPRTATQLAEIYPITRQGILKHLNVLQNSGLVTVQQQGREKRYNITPKPLGELEQWVHNIGEKSEQRLLRLKEMLENKE</sequence>
<dbReference type="PANTHER" id="PTHR38600">
    <property type="entry name" value="TRANSCRIPTIONAL REGULATORY PROTEIN"/>
    <property type="match status" value="1"/>
</dbReference>
<dbReference type="InterPro" id="IPR036388">
    <property type="entry name" value="WH-like_DNA-bd_sf"/>
</dbReference>
<feature type="domain" description="HTH arsR-type" evidence="2">
    <location>
        <begin position="1"/>
        <end position="90"/>
    </location>
</feature>
<protein>
    <submittedName>
        <fullName evidence="3">ArsR family transcriptional regulator</fullName>
    </submittedName>
</protein>
<name>A0A6B8RT01_9BACL</name>
<organism evidence="3 4">
    <name type="scientific">Paenibacillus psychroresistens</name>
    <dbReference type="NCBI Taxonomy" id="1778678"/>
    <lineage>
        <taxon>Bacteria</taxon>
        <taxon>Bacillati</taxon>
        <taxon>Bacillota</taxon>
        <taxon>Bacilli</taxon>
        <taxon>Bacillales</taxon>
        <taxon>Paenibacillaceae</taxon>
        <taxon>Paenibacillus</taxon>
    </lineage>
</organism>
<gene>
    <name evidence="3" type="ORF">EHS13_29385</name>
</gene>
<dbReference type="EMBL" id="CP034235">
    <property type="protein sequence ID" value="QGQ98705.1"/>
    <property type="molecule type" value="Genomic_DNA"/>
</dbReference>
<dbReference type="PROSITE" id="PS50987">
    <property type="entry name" value="HTH_ARSR_2"/>
    <property type="match status" value="1"/>
</dbReference>
<evidence type="ECO:0000313" key="4">
    <source>
        <dbReference type="Proteomes" id="UP000426246"/>
    </source>
</evidence>
<dbReference type="Gene3D" id="1.10.10.10">
    <property type="entry name" value="Winged helix-like DNA-binding domain superfamily/Winged helix DNA-binding domain"/>
    <property type="match status" value="1"/>
</dbReference>
<dbReference type="GO" id="GO:0003700">
    <property type="term" value="F:DNA-binding transcription factor activity"/>
    <property type="evidence" value="ECO:0007669"/>
    <property type="project" value="InterPro"/>
</dbReference>
<dbReference type="AlphaFoldDB" id="A0A6B8RT01"/>
<dbReference type="InterPro" id="IPR011991">
    <property type="entry name" value="ArsR-like_HTH"/>
</dbReference>
<proteinExistence type="predicted"/>
<evidence type="ECO:0000313" key="3">
    <source>
        <dbReference type="EMBL" id="QGQ98705.1"/>
    </source>
</evidence>
<dbReference type="Proteomes" id="UP000426246">
    <property type="component" value="Chromosome"/>
</dbReference>
<keyword evidence="1" id="KW-0238">DNA-binding</keyword>
<dbReference type="PANTHER" id="PTHR38600:SF2">
    <property type="entry name" value="SLL0088 PROTEIN"/>
    <property type="match status" value="1"/>
</dbReference>
<dbReference type="InterPro" id="IPR036390">
    <property type="entry name" value="WH_DNA-bd_sf"/>
</dbReference>
<dbReference type="InterPro" id="IPR001845">
    <property type="entry name" value="HTH_ArsR_DNA-bd_dom"/>
</dbReference>
<accession>A0A6B8RT01</accession>
<dbReference type="SMART" id="SM00418">
    <property type="entry name" value="HTH_ARSR"/>
    <property type="match status" value="1"/>
</dbReference>
<keyword evidence="4" id="KW-1185">Reference proteome</keyword>
<dbReference type="OrthoDB" id="9799175at2"/>
<dbReference type="Pfam" id="PF12840">
    <property type="entry name" value="HTH_20"/>
    <property type="match status" value="1"/>
</dbReference>